<reference evidence="1" key="1">
    <citation type="submission" date="2021-10" db="EMBL/GenBank/DDBJ databases">
        <title>Tropical sea cucumber genome reveals ecological adaptation and Cuvierian tubules defense mechanism.</title>
        <authorList>
            <person name="Chen T."/>
        </authorList>
    </citation>
    <scope>NUCLEOTIDE SEQUENCE</scope>
    <source>
        <strain evidence="1">Nanhai2018</strain>
        <tissue evidence="1">Muscle</tissue>
    </source>
</reference>
<evidence type="ECO:0000313" key="2">
    <source>
        <dbReference type="Proteomes" id="UP001152320"/>
    </source>
</evidence>
<keyword evidence="2" id="KW-1185">Reference proteome</keyword>
<comment type="caution">
    <text evidence="1">The sequence shown here is derived from an EMBL/GenBank/DDBJ whole genome shotgun (WGS) entry which is preliminary data.</text>
</comment>
<sequence>MQAYHDAPYTRIETLDKYYFIDELGDTVFVVAVEWQALFAVENKKGNLRRPTARALISEKKEDTIVAGPSTATFAKELGY</sequence>
<evidence type="ECO:0000313" key="1">
    <source>
        <dbReference type="EMBL" id="KAJ8050451.1"/>
    </source>
</evidence>
<protein>
    <submittedName>
        <fullName evidence="1">Uncharacterized protein</fullName>
    </submittedName>
</protein>
<gene>
    <name evidence="1" type="ORF">HOLleu_03661</name>
</gene>
<organism evidence="1 2">
    <name type="scientific">Holothuria leucospilota</name>
    <name type="common">Black long sea cucumber</name>
    <name type="synonym">Mertensiothuria leucospilota</name>
    <dbReference type="NCBI Taxonomy" id="206669"/>
    <lineage>
        <taxon>Eukaryota</taxon>
        <taxon>Metazoa</taxon>
        <taxon>Echinodermata</taxon>
        <taxon>Eleutherozoa</taxon>
        <taxon>Echinozoa</taxon>
        <taxon>Holothuroidea</taxon>
        <taxon>Aspidochirotacea</taxon>
        <taxon>Aspidochirotida</taxon>
        <taxon>Holothuriidae</taxon>
        <taxon>Holothuria</taxon>
    </lineage>
</organism>
<proteinExistence type="predicted"/>
<name>A0A9Q1CSV1_HOLLE</name>
<dbReference type="Proteomes" id="UP001152320">
    <property type="component" value="Chromosome 1"/>
</dbReference>
<dbReference type="AlphaFoldDB" id="A0A9Q1CSV1"/>
<dbReference type="EMBL" id="JAIZAY010000001">
    <property type="protein sequence ID" value="KAJ8050451.1"/>
    <property type="molecule type" value="Genomic_DNA"/>
</dbReference>
<accession>A0A9Q1CSV1</accession>